<evidence type="ECO:0000256" key="1">
    <source>
        <dbReference type="RuleBase" id="RU410713"/>
    </source>
</evidence>
<gene>
    <name evidence="3" type="primary">DCUN1D4_1</name>
    <name evidence="4" type="synonym">DCUN1D4_4</name>
    <name evidence="3" type="ORF">g.44327</name>
    <name evidence="4" type="ORF">g.44329</name>
</gene>
<comment type="function">
    <text evidence="1">Neddylation of cullins play an essential role in the regulation of SCF-type complexes activity.</text>
</comment>
<dbReference type="GO" id="GO:0045116">
    <property type="term" value="P:protein neddylation"/>
    <property type="evidence" value="ECO:0007669"/>
    <property type="project" value="TreeGrafter"/>
</dbReference>
<dbReference type="Gene3D" id="1.10.238.10">
    <property type="entry name" value="EF-hand"/>
    <property type="match status" value="1"/>
</dbReference>
<dbReference type="InterPro" id="IPR042460">
    <property type="entry name" value="DCN1-like_PONY"/>
</dbReference>
<organism evidence="3">
    <name type="scientific">Anthurium amnicola</name>
    <dbReference type="NCBI Taxonomy" id="1678845"/>
    <lineage>
        <taxon>Eukaryota</taxon>
        <taxon>Viridiplantae</taxon>
        <taxon>Streptophyta</taxon>
        <taxon>Embryophyta</taxon>
        <taxon>Tracheophyta</taxon>
        <taxon>Spermatophyta</taxon>
        <taxon>Magnoliopsida</taxon>
        <taxon>Liliopsida</taxon>
        <taxon>Araceae</taxon>
        <taxon>Pothoideae</taxon>
        <taxon>Potheae</taxon>
        <taxon>Anthurium</taxon>
    </lineage>
</organism>
<evidence type="ECO:0000313" key="3">
    <source>
        <dbReference type="EMBL" id="JAT45045.1"/>
    </source>
</evidence>
<evidence type="ECO:0000313" key="4">
    <source>
        <dbReference type="EMBL" id="JAT64226.1"/>
    </source>
</evidence>
<dbReference type="GO" id="GO:0031624">
    <property type="term" value="F:ubiquitin conjugating enzyme binding"/>
    <property type="evidence" value="ECO:0007669"/>
    <property type="project" value="TreeGrafter"/>
</dbReference>
<dbReference type="PANTHER" id="PTHR12281:SF12">
    <property type="entry name" value="DEFECTIVE IN CULLIN NEDDYLATION PROTEIN"/>
    <property type="match status" value="1"/>
</dbReference>
<accession>A0A1D1XRP7</accession>
<sequence>MPRSSRKTGSAAVNSSTASDIFRSASNKSVSKELEKIDGLFHSYADSSSGMIGPEEIESVCSDIGVDHTDIRMLMLAWKMRAEKQGYFTLEEWRRGLKALRADSITKIKKALPDLEKEVRSTQNFLEFYSYAFRYCLTEDKQKSIDIESICELLDLILGSQYRSLINKLMEYLQIQQDYKVINMDQWLSFLRFCEEINFPSLDNYDSELAWPLILDNFVEWMQGMQS</sequence>
<feature type="domain" description="DCUN1" evidence="2">
    <location>
        <begin position="32"/>
        <end position="223"/>
    </location>
</feature>
<dbReference type="EMBL" id="GDJX01003710">
    <property type="protein sequence ID" value="JAT64226.1"/>
    <property type="molecule type" value="Transcribed_RNA"/>
</dbReference>
<dbReference type="FunFam" id="1.10.238.200:FF:000005">
    <property type="entry name" value="Defective in cullin neddylation protein"/>
    <property type="match status" value="1"/>
</dbReference>
<dbReference type="InterPro" id="IPR014764">
    <property type="entry name" value="DCN-prot"/>
</dbReference>
<proteinExistence type="predicted"/>
<dbReference type="Pfam" id="PF03556">
    <property type="entry name" value="Cullin_binding"/>
    <property type="match status" value="1"/>
</dbReference>
<evidence type="ECO:0000259" key="2">
    <source>
        <dbReference type="PROSITE" id="PS51229"/>
    </source>
</evidence>
<dbReference type="GO" id="GO:0097602">
    <property type="term" value="F:cullin family protein binding"/>
    <property type="evidence" value="ECO:0007669"/>
    <property type="project" value="TreeGrafter"/>
</dbReference>
<dbReference type="AlphaFoldDB" id="A0A1D1XRP7"/>
<name>A0A1D1XRP7_9ARAE</name>
<dbReference type="InterPro" id="IPR005176">
    <property type="entry name" value="PONY_dom"/>
</dbReference>
<dbReference type="InterPro" id="IPR011992">
    <property type="entry name" value="EF-hand-dom_pair"/>
</dbReference>
<protein>
    <recommendedName>
        <fullName evidence="1">Defective in cullin neddylation protein</fullName>
    </recommendedName>
</protein>
<dbReference type="PANTHER" id="PTHR12281">
    <property type="entry name" value="RP42 RELATED"/>
    <property type="match status" value="1"/>
</dbReference>
<dbReference type="PROSITE" id="PS51229">
    <property type="entry name" value="DCUN1"/>
    <property type="match status" value="1"/>
</dbReference>
<dbReference type="SUPFAM" id="SSF47473">
    <property type="entry name" value="EF-hand"/>
    <property type="match status" value="1"/>
</dbReference>
<dbReference type="Gene3D" id="1.10.238.200">
    <property type="entry name" value="Cullin, PONY binding domain"/>
    <property type="match status" value="1"/>
</dbReference>
<reference evidence="3" key="1">
    <citation type="submission" date="2015-07" db="EMBL/GenBank/DDBJ databases">
        <title>Transcriptome Assembly of Anthurium amnicola.</title>
        <authorList>
            <person name="Suzuki J."/>
        </authorList>
    </citation>
    <scope>NUCLEOTIDE SEQUENCE</scope>
</reference>
<dbReference type="EMBL" id="GDJX01022891">
    <property type="protein sequence ID" value="JAT45045.1"/>
    <property type="molecule type" value="Transcribed_RNA"/>
</dbReference>
<dbReference type="GO" id="GO:0032182">
    <property type="term" value="F:ubiquitin-like protein binding"/>
    <property type="evidence" value="ECO:0007669"/>
    <property type="project" value="TreeGrafter"/>
</dbReference>
<dbReference type="GO" id="GO:0000151">
    <property type="term" value="C:ubiquitin ligase complex"/>
    <property type="evidence" value="ECO:0007669"/>
    <property type="project" value="TreeGrafter"/>
</dbReference>